<dbReference type="Proteomes" id="UP000299102">
    <property type="component" value="Unassembled WGS sequence"/>
</dbReference>
<keyword evidence="2" id="KW-1185">Reference proteome</keyword>
<name>A0A4C1U461_EUMVA</name>
<protein>
    <submittedName>
        <fullName evidence="1">Uncharacterized protein</fullName>
    </submittedName>
</protein>
<organism evidence="1 2">
    <name type="scientific">Eumeta variegata</name>
    <name type="common">Bagworm moth</name>
    <name type="synonym">Eumeta japonica</name>
    <dbReference type="NCBI Taxonomy" id="151549"/>
    <lineage>
        <taxon>Eukaryota</taxon>
        <taxon>Metazoa</taxon>
        <taxon>Ecdysozoa</taxon>
        <taxon>Arthropoda</taxon>
        <taxon>Hexapoda</taxon>
        <taxon>Insecta</taxon>
        <taxon>Pterygota</taxon>
        <taxon>Neoptera</taxon>
        <taxon>Endopterygota</taxon>
        <taxon>Lepidoptera</taxon>
        <taxon>Glossata</taxon>
        <taxon>Ditrysia</taxon>
        <taxon>Tineoidea</taxon>
        <taxon>Psychidae</taxon>
        <taxon>Oiketicinae</taxon>
        <taxon>Eumeta</taxon>
    </lineage>
</organism>
<evidence type="ECO:0000313" key="1">
    <source>
        <dbReference type="EMBL" id="GBP21173.1"/>
    </source>
</evidence>
<gene>
    <name evidence="1" type="ORF">EVAR_11204_1</name>
</gene>
<evidence type="ECO:0000313" key="2">
    <source>
        <dbReference type="Proteomes" id="UP000299102"/>
    </source>
</evidence>
<dbReference type="EMBL" id="BGZK01000125">
    <property type="protein sequence ID" value="GBP21173.1"/>
    <property type="molecule type" value="Genomic_DNA"/>
</dbReference>
<proteinExistence type="predicted"/>
<comment type="caution">
    <text evidence="1">The sequence shown here is derived from an EMBL/GenBank/DDBJ whole genome shotgun (WGS) entry which is preliminary data.</text>
</comment>
<dbReference type="AlphaFoldDB" id="A0A4C1U461"/>
<accession>A0A4C1U461</accession>
<reference evidence="1 2" key="1">
    <citation type="journal article" date="2019" name="Commun. Biol.">
        <title>The bagworm genome reveals a unique fibroin gene that provides high tensile strength.</title>
        <authorList>
            <person name="Kono N."/>
            <person name="Nakamura H."/>
            <person name="Ohtoshi R."/>
            <person name="Tomita M."/>
            <person name="Numata K."/>
            <person name="Arakawa K."/>
        </authorList>
    </citation>
    <scope>NUCLEOTIDE SEQUENCE [LARGE SCALE GENOMIC DNA]</scope>
</reference>
<sequence>MTRAGVAVLLQFYRTSRAVAAQEVLHQTKQSVIKRISDAGFGCGWSHFESVTLGNVTMSHRTREALRQLRRASPGN</sequence>